<dbReference type="PANTHER" id="PTHR36350">
    <property type="entry name" value="TRANSMEMBRANE PROTEIN"/>
    <property type="match status" value="1"/>
</dbReference>
<dbReference type="PROSITE" id="PS50005">
    <property type="entry name" value="TPR"/>
    <property type="match status" value="1"/>
</dbReference>
<keyword evidence="1" id="KW-0802">TPR repeat</keyword>
<proteinExistence type="predicted"/>
<sequence length="322" mass="36344">MEAVAKLHHRHQPLHLSLHHDSPSFSKPIYSLSFPTPPPPSSPSLKSSSAPQTPKPQFTKTLNPFPFSFLKTTLISAVAAAAVFSNRFNLKPVIAATPPPAAAAEEAEKSLEDVQALRDLMEAKVNNGKVDEAISIAEQLMRLEPNDMEWPLLKAHMHCYNGELEMAKLGFNEILDKDSLLVEAYHGLVMAVPEGDLGLELKEIEKRVGEAMEICKREKKEEVLRDFKLLIAQIRVIEENYSDALKVYQELVNEEPRDFRPYLCQGIIYTLLRKKDEAAKQFQKYRMLVPEGHPYAQYFNDNMVANKDFGQMLGNERVGSKS</sequence>
<dbReference type="PANTHER" id="PTHR36350:SF3">
    <property type="entry name" value="TRANSMEMBRANE PROTEIN"/>
    <property type="match status" value="1"/>
</dbReference>
<dbReference type="InterPro" id="IPR019734">
    <property type="entry name" value="TPR_rpt"/>
</dbReference>
<feature type="region of interest" description="Disordered" evidence="3">
    <location>
        <begin position="29"/>
        <end position="57"/>
    </location>
</feature>
<dbReference type="AlphaFoldDB" id="A0A4S4EI41"/>
<dbReference type="InterPro" id="IPR011990">
    <property type="entry name" value="TPR-like_helical_dom_sf"/>
</dbReference>
<dbReference type="Proteomes" id="UP000306102">
    <property type="component" value="Unassembled WGS sequence"/>
</dbReference>
<dbReference type="EMBL" id="SDRB02004624">
    <property type="protein sequence ID" value="THG15595.1"/>
    <property type="molecule type" value="Genomic_DNA"/>
</dbReference>
<feature type="compositionally biased region" description="Basic residues" evidence="3">
    <location>
        <begin position="1"/>
        <end position="13"/>
    </location>
</feature>
<feature type="region of interest" description="Disordered" evidence="3">
    <location>
        <begin position="1"/>
        <end position="20"/>
    </location>
</feature>
<keyword evidence="5" id="KW-1185">Reference proteome</keyword>
<accession>A0A4S4EI41</accession>
<dbReference type="SUPFAM" id="SSF48452">
    <property type="entry name" value="TPR-like"/>
    <property type="match status" value="1"/>
</dbReference>
<organism evidence="4 5">
    <name type="scientific">Camellia sinensis var. sinensis</name>
    <name type="common">China tea</name>
    <dbReference type="NCBI Taxonomy" id="542762"/>
    <lineage>
        <taxon>Eukaryota</taxon>
        <taxon>Viridiplantae</taxon>
        <taxon>Streptophyta</taxon>
        <taxon>Embryophyta</taxon>
        <taxon>Tracheophyta</taxon>
        <taxon>Spermatophyta</taxon>
        <taxon>Magnoliopsida</taxon>
        <taxon>eudicotyledons</taxon>
        <taxon>Gunneridae</taxon>
        <taxon>Pentapetalae</taxon>
        <taxon>asterids</taxon>
        <taxon>Ericales</taxon>
        <taxon>Theaceae</taxon>
        <taxon>Camellia</taxon>
    </lineage>
</organism>
<evidence type="ECO:0000256" key="3">
    <source>
        <dbReference type="SAM" id="MobiDB-lite"/>
    </source>
</evidence>
<evidence type="ECO:0000256" key="1">
    <source>
        <dbReference type="PROSITE-ProRule" id="PRU00339"/>
    </source>
</evidence>
<feature type="repeat" description="TPR" evidence="1">
    <location>
        <begin position="114"/>
        <end position="147"/>
    </location>
</feature>
<feature type="coiled-coil region" evidence="2">
    <location>
        <begin position="201"/>
        <end position="254"/>
    </location>
</feature>
<evidence type="ECO:0000313" key="5">
    <source>
        <dbReference type="Proteomes" id="UP000306102"/>
    </source>
</evidence>
<dbReference type="Gene3D" id="1.25.40.10">
    <property type="entry name" value="Tetratricopeptide repeat domain"/>
    <property type="match status" value="2"/>
</dbReference>
<keyword evidence="2" id="KW-0175">Coiled coil</keyword>
<comment type="caution">
    <text evidence="4">The sequence shown here is derived from an EMBL/GenBank/DDBJ whole genome shotgun (WGS) entry which is preliminary data.</text>
</comment>
<evidence type="ECO:0000256" key="2">
    <source>
        <dbReference type="SAM" id="Coils"/>
    </source>
</evidence>
<evidence type="ECO:0000313" key="4">
    <source>
        <dbReference type="EMBL" id="THG15595.1"/>
    </source>
</evidence>
<protein>
    <submittedName>
        <fullName evidence="4">Uncharacterized protein</fullName>
    </submittedName>
</protein>
<name>A0A4S4EI41_CAMSN</name>
<reference evidence="4 5" key="1">
    <citation type="journal article" date="2018" name="Proc. Natl. Acad. Sci. U.S.A.">
        <title>Draft genome sequence of Camellia sinensis var. sinensis provides insights into the evolution of the tea genome and tea quality.</title>
        <authorList>
            <person name="Wei C."/>
            <person name="Yang H."/>
            <person name="Wang S."/>
            <person name="Zhao J."/>
            <person name="Liu C."/>
            <person name="Gao L."/>
            <person name="Xia E."/>
            <person name="Lu Y."/>
            <person name="Tai Y."/>
            <person name="She G."/>
            <person name="Sun J."/>
            <person name="Cao H."/>
            <person name="Tong W."/>
            <person name="Gao Q."/>
            <person name="Li Y."/>
            <person name="Deng W."/>
            <person name="Jiang X."/>
            <person name="Wang W."/>
            <person name="Chen Q."/>
            <person name="Zhang S."/>
            <person name="Li H."/>
            <person name="Wu J."/>
            <person name="Wang P."/>
            <person name="Li P."/>
            <person name="Shi C."/>
            <person name="Zheng F."/>
            <person name="Jian J."/>
            <person name="Huang B."/>
            <person name="Shan D."/>
            <person name="Shi M."/>
            <person name="Fang C."/>
            <person name="Yue Y."/>
            <person name="Li F."/>
            <person name="Li D."/>
            <person name="Wei S."/>
            <person name="Han B."/>
            <person name="Jiang C."/>
            <person name="Yin Y."/>
            <person name="Xia T."/>
            <person name="Zhang Z."/>
            <person name="Bennetzen J.L."/>
            <person name="Zhao S."/>
            <person name="Wan X."/>
        </authorList>
    </citation>
    <scope>NUCLEOTIDE SEQUENCE [LARGE SCALE GENOMIC DNA]</scope>
    <source>
        <strain evidence="5">cv. Shuchazao</strain>
        <tissue evidence="4">Leaf</tissue>
    </source>
</reference>
<dbReference type="STRING" id="542762.A0A4S4EI41"/>
<gene>
    <name evidence="4" type="ORF">TEA_009143</name>
</gene>